<sequence>KKTGRHTVVGTGRQGLCLKHRVRPNPWLGHWPGHGTHYFRRGTHA</sequence>
<evidence type="ECO:0000313" key="1">
    <source>
        <dbReference type="EMBL" id="MCI84203.1"/>
    </source>
</evidence>
<organism evidence="1 2">
    <name type="scientific">Trifolium medium</name>
    <dbReference type="NCBI Taxonomy" id="97028"/>
    <lineage>
        <taxon>Eukaryota</taxon>
        <taxon>Viridiplantae</taxon>
        <taxon>Streptophyta</taxon>
        <taxon>Embryophyta</taxon>
        <taxon>Tracheophyta</taxon>
        <taxon>Spermatophyta</taxon>
        <taxon>Magnoliopsida</taxon>
        <taxon>eudicotyledons</taxon>
        <taxon>Gunneridae</taxon>
        <taxon>Pentapetalae</taxon>
        <taxon>rosids</taxon>
        <taxon>fabids</taxon>
        <taxon>Fabales</taxon>
        <taxon>Fabaceae</taxon>
        <taxon>Papilionoideae</taxon>
        <taxon>50 kb inversion clade</taxon>
        <taxon>NPAAA clade</taxon>
        <taxon>Hologalegina</taxon>
        <taxon>IRL clade</taxon>
        <taxon>Trifolieae</taxon>
        <taxon>Trifolium</taxon>
    </lineage>
</organism>
<dbReference type="EMBL" id="LXQA011085177">
    <property type="protein sequence ID" value="MCI84203.1"/>
    <property type="molecule type" value="Genomic_DNA"/>
</dbReference>
<comment type="caution">
    <text evidence="1">The sequence shown here is derived from an EMBL/GenBank/DDBJ whole genome shotgun (WGS) entry which is preliminary data.</text>
</comment>
<name>A0A392V9T9_9FABA</name>
<evidence type="ECO:0000313" key="2">
    <source>
        <dbReference type="Proteomes" id="UP000265520"/>
    </source>
</evidence>
<accession>A0A392V9T9</accession>
<feature type="non-terminal residue" evidence="1">
    <location>
        <position position="1"/>
    </location>
</feature>
<proteinExistence type="predicted"/>
<keyword evidence="2" id="KW-1185">Reference proteome</keyword>
<dbReference type="AlphaFoldDB" id="A0A392V9T9"/>
<reference evidence="1 2" key="1">
    <citation type="journal article" date="2018" name="Front. Plant Sci.">
        <title>Red Clover (Trifolium pratense) and Zigzag Clover (T. medium) - A Picture of Genomic Similarities and Differences.</title>
        <authorList>
            <person name="Dluhosova J."/>
            <person name="Istvanek J."/>
            <person name="Nedelnik J."/>
            <person name="Repkova J."/>
        </authorList>
    </citation>
    <scope>NUCLEOTIDE SEQUENCE [LARGE SCALE GENOMIC DNA]</scope>
    <source>
        <strain evidence="2">cv. 10/8</strain>
        <tissue evidence="1">Leaf</tissue>
    </source>
</reference>
<dbReference type="Proteomes" id="UP000265520">
    <property type="component" value="Unassembled WGS sequence"/>
</dbReference>
<protein>
    <submittedName>
        <fullName evidence="1">Uncharacterized protein</fullName>
    </submittedName>
</protein>